<name>A0A285CTG9_9BACI</name>
<keyword evidence="3" id="KW-1185">Reference proteome</keyword>
<organism evidence="2 3">
    <name type="scientific">Bacillus oleivorans</name>
    <dbReference type="NCBI Taxonomy" id="1448271"/>
    <lineage>
        <taxon>Bacteria</taxon>
        <taxon>Bacillati</taxon>
        <taxon>Bacillota</taxon>
        <taxon>Bacilli</taxon>
        <taxon>Bacillales</taxon>
        <taxon>Bacillaceae</taxon>
        <taxon>Bacillus</taxon>
    </lineage>
</organism>
<reference evidence="2 3" key="1">
    <citation type="submission" date="2017-08" db="EMBL/GenBank/DDBJ databases">
        <authorList>
            <person name="de Groot N.N."/>
        </authorList>
    </citation>
    <scope>NUCLEOTIDE SEQUENCE [LARGE SCALE GENOMIC DNA]</scope>
    <source>
        <strain evidence="2 3">JC228</strain>
    </source>
</reference>
<keyword evidence="1" id="KW-0472">Membrane</keyword>
<feature type="transmembrane region" description="Helical" evidence="1">
    <location>
        <begin position="92"/>
        <end position="112"/>
    </location>
</feature>
<sequence>MKYSRLLLAAMLILSWLTLPLLGWNTFKKFFPAAIFISVFTKLLDIFGERKKWWLFYKGIPPLDSMDFLNFGPYFVSSFWMLKMTYGKLPVYLLFNTLLHILFIFVGLKYLGRFRILSLVRLTKIQYLGIHFLRALLLYAFQFFKERTAKPPAVEDIHSVDSINTSDLKML</sequence>
<evidence type="ECO:0000313" key="2">
    <source>
        <dbReference type="EMBL" id="SNX70804.1"/>
    </source>
</evidence>
<evidence type="ECO:0000313" key="3">
    <source>
        <dbReference type="Proteomes" id="UP000219546"/>
    </source>
</evidence>
<protein>
    <submittedName>
        <fullName evidence="2">Uncharacterized protein</fullName>
    </submittedName>
</protein>
<dbReference type="RefSeq" id="WP_097158750.1">
    <property type="nucleotide sequence ID" value="NZ_JBEPMQ010000006.1"/>
</dbReference>
<evidence type="ECO:0000256" key="1">
    <source>
        <dbReference type="SAM" id="Phobius"/>
    </source>
</evidence>
<accession>A0A285CTG9</accession>
<gene>
    <name evidence="2" type="ORF">SAMN05877753_104371</name>
</gene>
<dbReference type="EMBL" id="OAOP01000004">
    <property type="protein sequence ID" value="SNX70804.1"/>
    <property type="molecule type" value="Genomic_DNA"/>
</dbReference>
<dbReference type="OrthoDB" id="1683771at2"/>
<dbReference type="Proteomes" id="UP000219546">
    <property type="component" value="Unassembled WGS sequence"/>
</dbReference>
<keyword evidence="1" id="KW-1133">Transmembrane helix</keyword>
<dbReference type="AlphaFoldDB" id="A0A285CTG9"/>
<keyword evidence="1" id="KW-0812">Transmembrane</keyword>
<proteinExistence type="predicted"/>